<dbReference type="HOGENOM" id="CLU_2838132_0_0_1"/>
<reference evidence="1 2" key="1">
    <citation type="submission" date="2014-04" db="EMBL/GenBank/DDBJ databases">
        <title>A new species of microsporidia sheds light on the evolution of extreme parasitism.</title>
        <authorList>
            <person name="Haag K.L."/>
            <person name="James T.Y."/>
            <person name="Larsson R."/>
            <person name="Schaer T.M."/>
            <person name="Refardt D."/>
            <person name="Pombert J.-F."/>
            <person name="Ebert D."/>
        </authorList>
    </citation>
    <scope>NUCLEOTIDE SEQUENCE [LARGE SCALE GENOMIC DNA]</scope>
    <source>
        <strain evidence="1 2">UGP3</strain>
        <tissue evidence="1">Spores</tissue>
    </source>
</reference>
<gene>
    <name evidence="1" type="ORF">DI09_565p10</name>
</gene>
<sequence length="66" mass="7626">TENLERRIDTHQACEGKCIQIIDSQIPEIDLDHLWPTSNWILIGQGRRSNVYQVSKDMALKVTSLF</sequence>
<evidence type="ECO:0000313" key="1">
    <source>
        <dbReference type="EMBL" id="KGG50782.1"/>
    </source>
</evidence>
<dbReference type="AlphaFoldDB" id="A0A098VNY7"/>
<dbReference type="VEuPathDB" id="MicrosporidiaDB:DI09_565p10"/>
<name>A0A098VNY7_9MICR</name>
<dbReference type="GeneID" id="25260332"/>
<dbReference type="RefSeq" id="XP_013237218.1">
    <property type="nucleotide sequence ID" value="XM_013381764.1"/>
</dbReference>
<accession>A0A098VNY7</accession>
<proteinExistence type="predicted"/>
<dbReference type="Proteomes" id="UP000029725">
    <property type="component" value="Unassembled WGS sequence"/>
</dbReference>
<comment type="caution">
    <text evidence="1">The sequence shown here is derived from an EMBL/GenBank/DDBJ whole genome shotgun (WGS) entry which is preliminary data.</text>
</comment>
<evidence type="ECO:0000313" key="2">
    <source>
        <dbReference type="Proteomes" id="UP000029725"/>
    </source>
</evidence>
<organism evidence="1 2">
    <name type="scientific">Mitosporidium daphniae</name>
    <dbReference type="NCBI Taxonomy" id="1485682"/>
    <lineage>
        <taxon>Eukaryota</taxon>
        <taxon>Fungi</taxon>
        <taxon>Fungi incertae sedis</taxon>
        <taxon>Microsporidia</taxon>
        <taxon>Mitosporidium</taxon>
    </lineage>
</organism>
<keyword evidence="2" id="KW-1185">Reference proteome</keyword>
<dbReference type="EMBL" id="JMKJ01000512">
    <property type="protein sequence ID" value="KGG50782.1"/>
    <property type="molecule type" value="Genomic_DNA"/>
</dbReference>
<protein>
    <submittedName>
        <fullName evidence="1">Uncharacterized protein</fullName>
    </submittedName>
</protein>
<feature type="non-terminal residue" evidence="1">
    <location>
        <position position="1"/>
    </location>
</feature>